<protein>
    <submittedName>
        <fullName evidence="1">Uncharacterized protein</fullName>
    </submittedName>
</protein>
<dbReference type="Proteomes" id="UP001146120">
    <property type="component" value="Unassembled WGS sequence"/>
</dbReference>
<reference evidence="1" key="2">
    <citation type="journal article" date="2023" name="Microbiol Resour">
        <title>Decontamination and Annotation of the Draft Genome Sequence of the Oomycete Lagenidium giganteum ARSEF 373.</title>
        <authorList>
            <person name="Morgan W.R."/>
            <person name="Tartar A."/>
        </authorList>
    </citation>
    <scope>NUCLEOTIDE SEQUENCE</scope>
    <source>
        <strain evidence="1">ARSEF 373</strain>
    </source>
</reference>
<organism evidence="1 2">
    <name type="scientific">Lagenidium giganteum</name>
    <dbReference type="NCBI Taxonomy" id="4803"/>
    <lineage>
        <taxon>Eukaryota</taxon>
        <taxon>Sar</taxon>
        <taxon>Stramenopiles</taxon>
        <taxon>Oomycota</taxon>
        <taxon>Peronosporomycetes</taxon>
        <taxon>Pythiales</taxon>
        <taxon>Pythiaceae</taxon>
    </lineage>
</organism>
<accession>A0AAV2Z8Z1</accession>
<sequence length="90" mass="9620">MKKSYDVQVSSLCGFIHCLCRAAFSPVLVKVSDNVQVSLGTRGVHCIGCTSFYPVLVPELDDIDVSIASCTIHSLCGACLLARKYVGRPG</sequence>
<dbReference type="AlphaFoldDB" id="A0AAV2Z8Z1"/>
<reference evidence="1" key="1">
    <citation type="submission" date="2022-11" db="EMBL/GenBank/DDBJ databases">
        <authorList>
            <person name="Morgan W.R."/>
            <person name="Tartar A."/>
        </authorList>
    </citation>
    <scope>NUCLEOTIDE SEQUENCE</scope>
    <source>
        <strain evidence="1">ARSEF 373</strain>
    </source>
</reference>
<keyword evidence="2" id="KW-1185">Reference proteome</keyword>
<proteinExistence type="predicted"/>
<gene>
    <name evidence="1" type="ORF">N0F65_006035</name>
</gene>
<comment type="caution">
    <text evidence="1">The sequence shown here is derived from an EMBL/GenBank/DDBJ whole genome shotgun (WGS) entry which is preliminary data.</text>
</comment>
<evidence type="ECO:0000313" key="2">
    <source>
        <dbReference type="Proteomes" id="UP001146120"/>
    </source>
</evidence>
<name>A0AAV2Z8Z1_9STRA</name>
<dbReference type="EMBL" id="DAKRPA010000040">
    <property type="protein sequence ID" value="DBA01887.1"/>
    <property type="molecule type" value="Genomic_DNA"/>
</dbReference>
<evidence type="ECO:0000313" key="1">
    <source>
        <dbReference type="EMBL" id="DBA01887.1"/>
    </source>
</evidence>